<accession>A0A3N2DMN5</accession>
<protein>
    <submittedName>
        <fullName evidence="1">Gluconate kinase</fullName>
    </submittedName>
</protein>
<gene>
    <name evidence="1" type="ORF">EDC56_1485</name>
</gene>
<dbReference type="EMBL" id="RKHR01000004">
    <property type="protein sequence ID" value="ROS01061.1"/>
    <property type="molecule type" value="Genomic_DNA"/>
</dbReference>
<reference evidence="1 2" key="1">
    <citation type="submission" date="2018-11" db="EMBL/GenBank/DDBJ databases">
        <title>Genomic Encyclopedia of Type Strains, Phase IV (KMG-IV): sequencing the most valuable type-strain genomes for metagenomic binning, comparative biology and taxonomic classification.</title>
        <authorList>
            <person name="Goeker M."/>
        </authorList>
    </citation>
    <scope>NUCLEOTIDE SEQUENCE [LARGE SCALE GENOMIC DNA]</scope>
    <source>
        <strain evidence="1 2">DSM 100316</strain>
    </source>
</reference>
<dbReference type="AlphaFoldDB" id="A0A3N2DMN5"/>
<dbReference type="GO" id="GO:0016301">
    <property type="term" value="F:kinase activity"/>
    <property type="evidence" value="ECO:0007669"/>
    <property type="project" value="UniProtKB-KW"/>
</dbReference>
<proteinExistence type="predicted"/>
<dbReference type="RefSeq" id="WP_123711898.1">
    <property type="nucleotide sequence ID" value="NZ_RKHR01000004.1"/>
</dbReference>
<evidence type="ECO:0000313" key="2">
    <source>
        <dbReference type="Proteomes" id="UP000275394"/>
    </source>
</evidence>
<name>A0A3N2DMN5_9GAMM</name>
<keyword evidence="1" id="KW-0808">Transferase</keyword>
<dbReference type="SUPFAM" id="SSF52540">
    <property type="entry name" value="P-loop containing nucleoside triphosphate hydrolases"/>
    <property type="match status" value="1"/>
</dbReference>
<sequence>MSQKLDLQLAPPILFLFGLSGAGKSYVGNLIGDHAGWYVYHADDDLTEEMIRALREHRPFDDNMRDEYFAVIVERIHQLRLQHERLVVTQGVYKRRHREYLLKEIPGMEMILVEATDASILHRLDRRESGISGASASALRLDFEYPADNCKVIVNQHGQEQVIEQLNAYFSPASIR</sequence>
<dbReference type="OrthoDB" id="5646444at2"/>
<keyword evidence="1" id="KW-0418">Kinase</keyword>
<keyword evidence="2" id="KW-1185">Reference proteome</keyword>
<dbReference type="Proteomes" id="UP000275394">
    <property type="component" value="Unassembled WGS sequence"/>
</dbReference>
<dbReference type="InterPro" id="IPR027417">
    <property type="entry name" value="P-loop_NTPase"/>
</dbReference>
<evidence type="ECO:0000313" key="1">
    <source>
        <dbReference type="EMBL" id="ROS01061.1"/>
    </source>
</evidence>
<organism evidence="1 2">
    <name type="scientific">Sinobacterium caligoides</name>
    <dbReference type="NCBI Taxonomy" id="933926"/>
    <lineage>
        <taxon>Bacteria</taxon>
        <taxon>Pseudomonadati</taxon>
        <taxon>Pseudomonadota</taxon>
        <taxon>Gammaproteobacteria</taxon>
        <taxon>Cellvibrionales</taxon>
        <taxon>Spongiibacteraceae</taxon>
        <taxon>Sinobacterium</taxon>
    </lineage>
</organism>
<dbReference type="Gene3D" id="3.40.50.300">
    <property type="entry name" value="P-loop containing nucleotide triphosphate hydrolases"/>
    <property type="match status" value="1"/>
</dbReference>
<comment type="caution">
    <text evidence="1">The sequence shown here is derived from an EMBL/GenBank/DDBJ whole genome shotgun (WGS) entry which is preliminary data.</text>
</comment>